<evidence type="ECO:0000256" key="1">
    <source>
        <dbReference type="SAM" id="Coils"/>
    </source>
</evidence>
<evidence type="ECO:0000313" key="2">
    <source>
        <dbReference type="EMBL" id="PHT83167.1"/>
    </source>
</evidence>
<proteinExistence type="predicted"/>
<evidence type="ECO:0000313" key="3">
    <source>
        <dbReference type="Proteomes" id="UP000222542"/>
    </source>
</evidence>
<name>A0A2G2ZME9_CAPAN</name>
<sequence length="215" mass="24966">MSGMVGELLEQSKHFGVLLHDLYESEECLLLAAHVHVETSKQNLEKNWMCPSIDIYECTLGRYEAIKMHDLLREIALRITNDKPRYMVRAGIGSQEPKEQDWAFDLDKVSFYDSKIKGIPEDMTPNCPTLSTFFCAFHKIVDTLLEKVLDFGLKKFKSISDFIENMETLERNVKQLSDKALDVKTEVENRKRSGKKKRNRVVDSWFDEVIKVEEV</sequence>
<keyword evidence="1" id="KW-0175">Coiled coil</keyword>
<dbReference type="EMBL" id="AYRZ02000004">
    <property type="protein sequence ID" value="PHT83167.1"/>
    <property type="molecule type" value="Genomic_DNA"/>
</dbReference>
<feature type="coiled-coil region" evidence="1">
    <location>
        <begin position="159"/>
        <end position="186"/>
    </location>
</feature>
<organism evidence="2 3">
    <name type="scientific">Capsicum annuum</name>
    <name type="common">Capsicum pepper</name>
    <dbReference type="NCBI Taxonomy" id="4072"/>
    <lineage>
        <taxon>Eukaryota</taxon>
        <taxon>Viridiplantae</taxon>
        <taxon>Streptophyta</taxon>
        <taxon>Embryophyta</taxon>
        <taxon>Tracheophyta</taxon>
        <taxon>Spermatophyta</taxon>
        <taxon>Magnoliopsida</taxon>
        <taxon>eudicotyledons</taxon>
        <taxon>Gunneridae</taxon>
        <taxon>Pentapetalae</taxon>
        <taxon>asterids</taxon>
        <taxon>lamiids</taxon>
        <taxon>Solanales</taxon>
        <taxon>Solanaceae</taxon>
        <taxon>Solanoideae</taxon>
        <taxon>Capsiceae</taxon>
        <taxon>Capsicum</taxon>
    </lineage>
</organism>
<comment type="caution">
    <text evidence="2">The sequence shown here is derived from an EMBL/GenBank/DDBJ whole genome shotgun (WGS) entry which is preliminary data.</text>
</comment>
<dbReference type="Proteomes" id="UP000222542">
    <property type="component" value="Unassembled WGS sequence"/>
</dbReference>
<keyword evidence="3" id="KW-1185">Reference proteome</keyword>
<accession>A0A2G2ZME9</accession>
<reference evidence="2 3" key="1">
    <citation type="journal article" date="2014" name="Nat. Genet.">
        <title>Genome sequence of the hot pepper provides insights into the evolution of pungency in Capsicum species.</title>
        <authorList>
            <person name="Kim S."/>
            <person name="Park M."/>
            <person name="Yeom S.I."/>
            <person name="Kim Y.M."/>
            <person name="Lee J.M."/>
            <person name="Lee H.A."/>
            <person name="Seo E."/>
            <person name="Choi J."/>
            <person name="Cheong K."/>
            <person name="Kim K.T."/>
            <person name="Jung K."/>
            <person name="Lee G.W."/>
            <person name="Oh S.K."/>
            <person name="Bae C."/>
            <person name="Kim S.B."/>
            <person name="Lee H.Y."/>
            <person name="Kim S.Y."/>
            <person name="Kim M.S."/>
            <person name="Kang B.C."/>
            <person name="Jo Y.D."/>
            <person name="Yang H.B."/>
            <person name="Jeong H.J."/>
            <person name="Kang W.H."/>
            <person name="Kwon J.K."/>
            <person name="Shin C."/>
            <person name="Lim J.Y."/>
            <person name="Park J.H."/>
            <person name="Huh J.H."/>
            <person name="Kim J.S."/>
            <person name="Kim B.D."/>
            <person name="Cohen O."/>
            <person name="Paran I."/>
            <person name="Suh M.C."/>
            <person name="Lee S.B."/>
            <person name="Kim Y.K."/>
            <person name="Shin Y."/>
            <person name="Noh S.J."/>
            <person name="Park J."/>
            <person name="Seo Y.S."/>
            <person name="Kwon S.Y."/>
            <person name="Kim H.A."/>
            <person name="Park J.M."/>
            <person name="Kim H.J."/>
            <person name="Choi S.B."/>
            <person name="Bosland P.W."/>
            <person name="Reeves G."/>
            <person name="Jo S.H."/>
            <person name="Lee B.W."/>
            <person name="Cho H.T."/>
            <person name="Choi H.S."/>
            <person name="Lee M.S."/>
            <person name="Yu Y."/>
            <person name="Do Choi Y."/>
            <person name="Park B.S."/>
            <person name="van Deynze A."/>
            <person name="Ashrafi H."/>
            <person name="Hill T."/>
            <person name="Kim W.T."/>
            <person name="Pai H.S."/>
            <person name="Ahn H.K."/>
            <person name="Yeam I."/>
            <person name="Giovannoni J.J."/>
            <person name="Rose J.K."/>
            <person name="Sorensen I."/>
            <person name="Lee S.J."/>
            <person name="Kim R.W."/>
            <person name="Choi I.Y."/>
            <person name="Choi B.S."/>
            <person name="Lim J.S."/>
            <person name="Lee Y.H."/>
            <person name="Choi D."/>
        </authorList>
    </citation>
    <scope>NUCLEOTIDE SEQUENCE [LARGE SCALE GENOMIC DNA]</scope>
    <source>
        <strain evidence="3">cv. CM334</strain>
    </source>
</reference>
<dbReference type="AlphaFoldDB" id="A0A2G2ZME9"/>
<reference evidence="2 3" key="2">
    <citation type="journal article" date="2017" name="Genome Biol.">
        <title>New reference genome sequences of hot pepper reveal the massive evolution of plant disease-resistance genes by retroduplication.</title>
        <authorList>
            <person name="Kim S."/>
            <person name="Park J."/>
            <person name="Yeom S.I."/>
            <person name="Kim Y.M."/>
            <person name="Seo E."/>
            <person name="Kim K.T."/>
            <person name="Kim M.S."/>
            <person name="Lee J.M."/>
            <person name="Cheong K."/>
            <person name="Shin H.S."/>
            <person name="Kim S.B."/>
            <person name="Han K."/>
            <person name="Lee J."/>
            <person name="Park M."/>
            <person name="Lee H.A."/>
            <person name="Lee H.Y."/>
            <person name="Lee Y."/>
            <person name="Oh S."/>
            <person name="Lee J.H."/>
            <person name="Choi E."/>
            <person name="Choi E."/>
            <person name="Lee S.E."/>
            <person name="Jeon J."/>
            <person name="Kim H."/>
            <person name="Choi G."/>
            <person name="Song H."/>
            <person name="Lee J."/>
            <person name="Lee S.C."/>
            <person name="Kwon J.K."/>
            <person name="Lee H.Y."/>
            <person name="Koo N."/>
            <person name="Hong Y."/>
            <person name="Kim R.W."/>
            <person name="Kang W.H."/>
            <person name="Huh J.H."/>
            <person name="Kang B.C."/>
            <person name="Yang T.J."/>
            <person name="Lee Y.H."/>
            <person name="Bennetzen J.L."/>
            <person name="Choi D."/>
        </authorList>
    </citation>
    <scope>NUCLEOTIDE SEQUENCE [LARGE SCALE GENOMIC DNA]</scope>
    <source>
        <strain evidence="3">cv. CM334</strain>
    </source>
</reference>
<gene>
    <name evidence="2" type="ORF">T459_11610</name>
</gene>
<protein>
    <submittedName>
        <fullName evidence="2">Uncharacterized protein</fullName>
    </submittedName>
</protein>
<dbReference type="Gramene" id="PHT83167">
    <property type="protein sequence ID" value="PHT83167"/>
    <property type="gene ID" value="T459_11610"/>
</dbReference>